<dbReference type="PANTHER" id="PTHR10869">
    <property type="entry name" value="PROLYL 4-HYDROXYLASE ALPHA SUBUNIT"/>
    <property type="match status" value="1"/>
</dbReference>
<dbReference type="PROSITE" id="PS51471">
    <property type="entry name" value="FE2OG_OXY"/>
    <property type="match status" value="1"/>
</dbReference>
<keyword evidence="5" id="KW-0560">Oxidoreductase</keyword>
<reference evidence="8 9" key="1">
    <citation type="submission" date="2019-08" db="EMBL/GenBank/DDBJ databases">
        <title>Complete genome sequence of Candidatus Uab amorphum.</title>
        <authorList>
            <person name="Shiratori T."/>
            <person name="Suzuki S."/>
            <person name="Kakizawa Y."/>
            <person name="Ishida K."/>
        </authorList>
    </citation>
    <scope>NUCLEOTIDE SEQUENCE [LARGE SCALE GENOMIC DNA]</scope>
    <source>
        <strain evidence="8 9">SRT547</strain>
    </source>
</reference>
<keyword evidence="4" id="KW-0223">Dioxygenase</keyword>
<keyword evidence="3" id="KW-0847">Vitamin C</keyword>
<evidence type="ECO:0000259" key="7">
    <source>
        <dbReference type="PROSITE" id="PS51471"/>
    </source>
</evidence>
<name>A0A5S9IIU9_UABAM</name>
<gene>
    <name evidence="8" type="ORF">UABAM_00976</name>
</gene>
<organism evidence="8 9">
    <name type="scientific">Uabimicrobium amorphum</name>
    <dbReference type="NCBI Taxonomy" id="2596890"/>
    <lineage>
        <taxon>Bacteria</taxon>
        <taxon>Pseudomonadati</taxon>
        <taxon>Planctomycetota</taxon>
        <taxon>Candidatus Uabimicrobiia</taxon>
        <taxon>Candidatus Uabimicrobiales</taxon>
        <taxon>Candidatus Uabimicrobiaceae</taxon>
        <taxon>Candidatus Uabimicrobium</taxon>
    </lineage>
</organism>
<evidence type="ECO:0000313" key="9">
    <source>
        <dbReference type="Proteomes" id="UP000326354"/>
    </source>
</evidence>
<protein>
    <submittedName>
        <fullName evidence="8">Prolyl 4-hydroxylase subunit alpha</fullName>
    </submittedName>
</protein>
<feature type="domain" description="Fe2OG dioxygenase" evidence="7">
    <location>
        <begin position="87"/>
        <end position="186"/>
    </location>
</feature>
<dbReference type="InterPro" id="IPR045054">
    <property type="entry name" value="P4HA-like"/>
</dbReference>
<evidence type="ECO:0000256" key="4">
    <source>
        <dbReference type="ARBA" id="ARBA00022964"/>
    </source>
</evidence>
<evidence type="ECO:0000256" key="3">
    <source>
        <dbReference type="ARBA" id="ARBA00022896"/>
    </source>
</evidence>
<dbReference type="GO" id="GO:0004656">
    <property type="term" value="F:procollagen-proline 4-dioxygenase activity"/>
    <property type="evidence" value="ECO:0007669"/>
    <property type="project" value="TreeGrafter"/>
</dbReference>
<dbReference type="SMART" id="SM00702">
    <property type="entry name" value="P4Hc"/>
    <property type="match status" value="1"/>
</dbReference>
<sequence length="189" mass="21783">MQKTEFTEDIFTVTDVLSPEECQKYIDYTENIGFADAPITTAAGPIMSPGIRNNTRVMFDNEKMADKLWQRVQTFLPQKCKGRDALGLNERFRFYRYEPGQRFAPHGDGYYQRENGERSFFTFMVYLNDDCEGGETKFFFPLLIGQEDVVIKPKAGMALFFKHAIIHEGTTVVSGKKYVLRSDVMYSSE</sequence>
<keyword evidence="2" id="KW-0479">Metal-binding</keyword>
<dbReference type="KEGG" id="uam:UABAM_00976"/>
<proteinExistence type="predicted"/>
<dbReference type="InterPro" id="IPR005123">
    <property type="entry name" value="Oxoglu/Fe-dep_dioxygenase_dom"/>
</dbReference>
<evidence type="ECO:0000256" key="1">
    <source>
        <dbReference type="ARBA" id="ARBA00001961"/>
    </source>
</evidence>
<dbReference type="InterPro" id="IPR044862">
    <property type="entry name" value="Pro_4_hyd_alph_FE2OG_OXY"/>
</dbReference>
<dbReference type="Gene3D" id="2.60.120.620">
    <property type="entry name" value="q2cbj1_9rhob like domain"/>
    <property type="match status" value="1"/>
</dbReference>
<dbReference type="PANTHER" id="PTHR10869:SF246">
    <property type="entry name" value="TRANSMEMBRANE PROLYL 4-HYDROXYLASE"/>
    <property type="match status" value="1"/>
</dbReference>
<dbReference type="AlphaFoldDB" id="A0A5S9IIU9"/>
<accession>A0A5S9IIU9</accession>
<dbReference type="GO" id="GO:0005506">
    <property type="term" value="F:iron ion binding"/>
    <property type="evidence" value="ECO:0007669"/>
    <property type="project" value="InterPro"/>
</dbReference>
<dbReference type="GO" id="GO:0031418">
    <property type="term" value="F:L-ascorbic acid binding"/>
    <property type="evidence" value="ECO:0007669"/>
    <property type="project" value="UniProtKB-KW"/>
</dbReference>
<evidence type="ECO:0000313" key="8">
    <source>
        <dbReference type="EMBL" id="BBM82633.1"/>
    </source>
</evidence>
<keyword evidence="6" id="KW-0408">Iron</keyword>
<dbReference type="RefSeq" id="WP_151966868.1">
    <property type="nucleotide sequence ID" value="NZ_AP019860.1"/>
</dbReference>
<dbReference type="Proteomes" id="UP000326354">
    <property type="component" value="Chromosome"/>
</dbReference>
<keyword evidence="9" id="KW-1185">Reference proteome</keyword>
<dbReference type="Pfam" id="PF13640">
    <property type="entry name" value="2OG-FeII_Oxy_3"/>
    <property type="match status" value="1"/>
</dbReference>
<dbReference type="InterPro" id="IPR006620">
    <property type="entry name" value="Pro_4_hyd_alph"/>
</dbReference>
<evidence type="ECO:0000256" key="5">
    <source>
        <dbReference type="ARBA" id="ARBA00023002"/>
    </source>
</evidence>
<dbReference type="SUPFAM" id="SSF51197">
    <property type="entry name" value="Clavaminate synthase-like"/>
    <property type="match status" value="1"/>
</dbReference>
<dbReference type="EMBL" id="AP019860">
    <property type="protein sequence ID" value="BBM82633.1"/>
    <property type="molecule type" value="Genomic_DNA"/>
</dbReference>
<evidence type="ECO:0000256" key="2">
    <source>
        <dbReference type="ARBA" id="ARBA00022723"/>
    </source>
</evidence>
<comment type="cofactor">
    <cofactor evidence="1">
        <name>L-ascorbate</name>
        <dbReference type="ChEBI" id="CHEBI:38290"/>
    </cofactor>
</comment>
<dbReference type="OrthoDB" id="269774at2"/>
<evidence type="ECO:0000256" key="6">
    <source>
        <dbReference type="ARBA" id="ARBA00023004"/>
    </source>
</evidence>